<sequence>MVSYLPQPPWKSNHCLSQILLAMTMAIAMDLKVPGLAQTQLRPFSPLAKNQLSLNLAKSDEEDEETYEIVRKSFDQAPQPFKVTGIPFRSTSKNANLTENELRGMAILKQQLSMEELSLSRESSPVPSSSATEATTRAFINRIDELNTLTNSLQINLNDALEEQQNIRAERDRLLRANEELRHQNQDLQSKMTKLDKDYEVMSKNFFEHVRMIRATDDDHSTINERLTHLKAAIEHLIRKTQGTRSVNLNRTAAINHFRASGLLDDFPLDECTLEPFHLNLYMESVVMSALVKNFFDKPLCCVFDYNKGFKEIYDWMYKRNDRLAVRWRQQLCVMITQDPETKARQEAAVTAAASALNEIISRVYTNANEGAKIRDLCSKAFELAVAMTGLENVIAPVSVPLGIPFDEETMATSLKSNPAGTVALVIFPGFKDSVNAFNIGPKVWCY</sequence>
<name>A0A1Y2GQY8_9FUNG</name>
<organism evidence="2 3">
    <name type="scientific">Lobosporangium transversale</name>
    <dbReference type="NCBI Taxonomy" id="64571"/>
    <lineage>
        <taxon>Eukaryota</taxon>
        <taxon>Fungi</taxon>
        <taxon>Fungi incertae sedis</taxon>
        <taxon>Mucoromycota</taxon>
        <taxon>Mortierellomycotina</taxon>
        <taxon>Mortierellomycetes</taxon>
        <taxon>Mortierellales</taxon>
        <taxon>Mortierellaceae</taxon>
        <taxon>Lobosporangium</taxon>
    </lineage>
</organism>
<dbReference type="AlphaFoldDB" id="A0A1Y2GQY8"/>
<keyword evidence="3" id="KW-1185">Reference proteome</keyword>
<dbReference type="STRING" id="64571.A0A1Y2GQY8"/>
<dbReference type="OrthoDB" id="2439595at2759"/>
<comment type="caution">
    <text evidence="2">The sequence shown here is derived from an EMBL/GenBank/DDBJ whole genome shotgun (WGS) entry which is preliminary data.</text>
</comment>
<evidence type="ECO:0000313" key="2">
    <source>
        <dbReference type="EMBL" id="ORZ19299.1"/>
    </source>
</evidence>
<gene>
    <name evidence="2" type="ORF">BCR41DRAFT_351934</name>
</gene>
<evidence type="ECO:0000313" key="3">
    <source>
        <dbReference type="Proteomes" id="UP000193648"/>
    </source>
</evidence>
<dbReference type="Proteomes" id="UP000193648">
    <property type="component" value="Unassembled WGS sequence"/>
</dbReference>
<keyword evidence="1" id="KW-0175">Coiled coil</keyword>
<proteinExistence type="predicted"/>
<dbReference type="RefSeq" id="XP_021882467.1">
    <property type="nucleotide sequence ID" value="XM_022023880.1"/>
</dbReference>
<reference evidence="2 3" key="1">
    <citation type="submission" date="2016-07" db="EMBL/GenBank/DDBJ databases">
        <title>Pervasive Adenine N6-methylation of Active Genes in Fungi.</title>
        <authorList>
            <consortium name="DOE Joint Genome Institute"/>
            <person name="Mondo S.J."/>
            <person name="Dannebaum R.O."/>
            <person name="Kuo R.C."/>
            <person name="Labutti K."/>
            <person name="Haridas S."/>
            <person name="Kuo A."/>
            <person name="Salamov A."/>
            <person name="Ahrendt S.R."/>
            <person name="Lipzen A."/>
            <person name="Sullivan W."/>
            <person name="Andreopoulos W.B."/>
            <person name="Clum A."/>
            <person name="Lindquist E."/>
            <person name="Daum C."/>
            <person name="Ramamoorthy G.K."/>
            <person name="Gryganskyi A."/>
            <person name="Culley D."/>
            <person name="Magnuson J.K."/>
            <person name="James T.Y."/>
            <person name="O'Malley M.A."/>
            <person name="Stajich J.E."/>
            <person name="Spatafora J.W."/>
            <person name="Visel A."/>
            <person name="Grigoriev I.V."/>
        </authorList>
    </citation>
    <scope>NUCLEOTIDE SEQUENCE [LARGE SCALE GENOMIC DNA]</scope>
    <source>
        <strain evidence="2 3">NRRL 3116</strain>
    </source>
</reference>
<feature type="coiled-coil region" evidence="1">
    <location>
        <begin position="143"/>
        <end position="205"/>
    </location>
</feature>
<dbReference type="InParanoid" id="A0A1Y2GQY8"/>
<protein>
    <submittedName>
        <fullName evidence="2">Uncharacterized protein</fullName>
    </submittedName>
</protein>
<dbReference type="GeneID" id="33565724"/>
<accession>A0A1Y2GQY8</accession>
<dbReference type="EMBL" id="MCFF01000014">
    <property type="protein sequence ID" value="ORZ19299.1"/>
    <property type="molecule type" value="Genomic_DNA"/>
</dbReference>
<evidence type="ECO:0000256" key="1">
    <source>
        <dbReference type="SAM" id="Coils"/>
    </source>
</evidence>